<dbReference type="InterPro" id="IPR055185">
    <property type="entry name" value="C2CH-4th_BIRD-IDD"/>
</dbReference>
<dbReference type="EMBL" id="LNRQ01000003">
    <property type="protein sequence ID" value="KZN03647.1"/>
    <property type="molecule type" value="Genomic_DNA"/>
</dbReference>
<comment type="caution">
    <text evidence="3">The sequence shown here is derived from an EMBL/GenBank/DDBJ whole genome shotgun (WGS) entry which is preliminary data.</text>
</comment>
<gene>
    <name evidence="3" type="ORF">DCAR_012403</name>
</gene>
<proteinExistence type="predicted"/>
<dbReference type="AlphaFoldDB" id="A0A161Y382"/>
<sequence length="404" mass="42466">MSNITGEEGSFSSGNTGEEVQQLHHGKQQQQQFHGSLPSDSSPSLPAAKKKRNLPGTPVLKVLGGLCRRDSFITHRAFCDALAEENSKVNQGLMNSMGSNLQAQMPHELLSSMPNSTSMAMTEFNNNYDNKSPMKSLPSDLVAFKPMNMAGGMFSTSSGTLFGGQRNNAPSSSSGLQLSSNSPASFNGQGQVSGTAHMSATALLQKAAQMGATASNSINSPMMQKSFVSSMAGPMMQSPGNNSYENFQTQPDQTTMVGITPGGAYGNAQMLQKGPQEVAQMFGSGPANSPTMSDMGMFSDMLMGNDQQNHAGFIKNTGNQDNDGTMGWNTTGPSRFGGLGGPAGVAPPGGGSGGNDMLTVDFLGIGGGSRPPNVHEQQQRMQMANPFQQLSHAESDMEKPIWDV</sequence>
<feature type="domain" description="BIRD-IDD transcription factor fourth C2HC zinc finger" evidence="2">
    <location>
        <begin position="68"/>
        <end position="97"/>
    </location>
</feature>
<accession>A0A161Y382</accession>
<dbReference type="Pfam" id="PF22992">
    <property type="entry name" value="C2CH-4th_BIRD-IDD"/>
    <property type="match status" value="1"/>
</dbReference>
<dbReference type="OMA" id="SMAGPEN"/>
<feature type="compositionally biased region" description="Polar residues" evidence="1">
    <location>
        <begin position="1"/>
        <end position="19"/>
    </location>
</feature>
<feature type="region of interest" description="Disordered" evidence="1">
    <location>
        <begin position="161"/>
        <end position="193"/>
    </location>
</feature>
<evidence type="ECO:0000259" key="2">
    <source>
        <dbReference type="Pfam" id="PF22992"/>
    </source>
</evidence>
<evidence type="ECO:0000313" key="3">
    <source>
        <dbReference type="EMBL" id="KZN03647.1"/>
    </source>
</evidence>
<feature type="compositionally biased region" description="Low complexity" evidence="1">
    <location>
        <begin position="168"/>
        <end position="185"/>
    </location>
</feature>
<dbReference type="PANTHER" id="PTHR10593:SF234">
    <property type="entry name" value="C2H2-TYPE DOMAIN-CONTAINING PROTEIN"/>
    <property type="match status" value="1"/>
</dbReference>
<evidence type="ECO:0000256" key="1">
    <source>
        <dbReference type="SAM" id="MobiDB-lite"/>
    </source>
</evidence>
<dbReference type="STRING" id="79200.A0A161Y382"/>
<dbReference type="InterPro" id="IPR031140">
    <property type="entry name" value="IDD1-16"/>
</dbReference>
<feature type="compositionally biased region" description="Low complexity" evidence="1">
    <location>
        <begin position="28"/>
        <end position="47"/>
    </location>
</feature>
<protein>
    <recommendedName>
        <fullName evidence="2">BIRD-IDD transcription factor fourth C2HC zinc finger domain-containing protein</fullName>
    </recommendedName>
</protein>
<dbReference type="GO" id="GO:0003700">
    <property type="term" value="F:DNA-binding transcription factor activity"/>
    <property type="evidence" value="ECO:0007669"/>
    <property type="project" value="TreeGrafter"/>
</dbReference>
<dbReference type="GO" id="GO:0005634">
    <property type="term" value="C:nucleus"/>
    <property type="evidence" value="ECO:0007669"/>
    <property type="project" value="TreeGrafter"/>
</dbReference>
<dbReference type="PANTHER" id="PTHR10593">
    <property type="entry name" value="SERINE/THREONINE-PROTEIN KINASE RIO"/>
    <property type="match status" value="1"/>
</dbReference>
<feature type="region of interest" description="Disordered" evidence="1">
    <location>
        <begin position="1"/>
        <end position="59"/>
    </location>
</feature>
<reference evidence="3" key="1">
    <citation type="journal article" date="2016" name="Nat. Genet.">
        <title>A high-quality carrot genome assembly provides new insights into carotenoid accumulation and asterid genome evolution.</title>
        <authorList>
            <person name="Iorizzo M."/>
            <person name="Ellison S."/>
            <person name="Senalik D."/>
            <person name="Zeng P."/>
            <person name="Satapoomin P."/>
            <person name="Huang J."/>
            <person name="Bowman M."/>
            <person name="Iovene M."/>
            <person name="Sanseverino W."/>
            <person name="Cavagnaro P."/>
            <person name="Yildiz M."/>
            <person name="Macko-Podgorni A."/>
            <person name="Moranska E."/>
            <person name="Grzebelus E."/>
            <person name="Grzebelus D."/>
            <person name="Ashrafi H."/>
            <person name="Zheng Z."/>
            <person name="Cheng S."/>
            <person name="Spooner D."/>
            <person name="Van Deynze A."/>
            <person name="Simon P."/>
        </authorList>
    </citation>
    <scope>NUCLEOTIDE SEQUENCE [LARGE SCALE GENOMIC DNA]</scope>
    <source>
        <tissue evidence="3">Leaf</tissue>
    </source>
</reference>
<organism evidence="3">
    <name type="scientific">Daucus carota subsp. sativus</name>
    <name type="common">Carrot</name>
    <dbReference type="NCBI Taxonomy" id="79200"/>
    <lineage>
        <taxon>Eukaryota</taxon>
        <taxon>Viridiplantae</taxon>
        <taxon>Streptophyta</taxon>
        <taxon>Embryophyta</taxon>
        <taxon>Tracheophyta</taxon>
        <taxon>Spermatophyta</taxon>
        <taxon>Magnoliopsida</taxon>
        <taxon>eudicotyledons</taxon>
        <taxon>Gunneridae</taxon>
        <taxon>Pentapetalae</taxon>
        <taxon>asterids</taxon>
        <taxon>campanulids</taxon>
        <taxon>Apiales</taxon>
        <taxon>Apiaceae</taxon>
        <taxon>Apioideae</taxon>
        <taxon>Scandiceae</taxon>
        <taxon>Daucinae</taxon>
        <taxon>Daucus</taxon>
        <taxon>Daucus sect. Daucus</taxon>
    </lineage>
</organism>
<dbReference type="Gramene" id="KZN03647">
    <property type="protein sequence ID" value="KZN03647"/>
    <property type="gene ID" value="DCAR_012403"/>
</dbReference>
<name>A0A161Y382_DAUCS</name>